<accession>A0ABN3HNB8</accession>
<keyword evidence="1" id="KW-0732">Signal</keyword>
<evidence type="ECO:0008006" key="4">
    <source>
        <dbReference type="Google" id="ProtNLM"/>
    </source>
</evidence>
<name>A0ABN3HNB8_9ACTN</name>
<dbReference type="Proteomes" id="UP001501444">
    <property type="component" value="Unassembled WGS sequence"/>
</dbReference>
<gene>
    <name evidence="2" type="ORF">GCM10010170_093740</name>
</gene>
<comment type="caution">
    <text evidence="2">The sequence shown here is derived from an EMBL/GenBank/DDBJ whole genome shotgun (WGS) entry which is preliminary data.</text>
</comment>
<keyword evidence="3" id="KW-1185">Reference proteome</keyword>
<reference evidence="2 3" key="1">
    <citation type="journal article" date="2019" name="Int. J. Syst. Evol. Microbiol.">
        <title>The Global Catalogue of Microorganisms (GCM) 10K type strain sequencing project: providing services to taxonomists for standard genome sequencing and annotation.</title>
        <authorList>
            <consortium name="The Broad Institute Genomics Platform"/>
            <consortium name="The Broad Institute Genome Sequencing Center for Infectious Disease"/>
            <person name="Wu L."/>
            <person name="Ma J."/>
        </authorList>
    </citation>
    <scope>NUCLEOTIDE SEQUENCE [LARGE SCALE GENOMIC DNA]</scope>
    <source>
        <strain evidence="2 3">JCM 3272</strain>
    </source>
</reference>
<evidence type="ECO:0000313" key="3">
    <source>
        <dbReference type="Proteomes" id="UP001501444"/>
    </source>
</evidence>
<evidence type="ECO:0000313" key="2">
    <source>
        <dbReference type="EMBL" id="GAA2384425.1"/>
    </source>
</evidence>
<proteinExistence type="predicted"/>
<sequence length="153" mass="16305">MWRVCAGLMAALALAGTAAGAPVAADVAAYLAAHPGGHPLGGTGIAYGGGVFVVTLRAPAQQNAVVDCPAGWFCFYDRPDYGYPRGKLSSCGWQSLAYWGWQDRVESAYYNIGKGGVQFWDGSTYLFAISADARARGDASPYRNRATDVYRYC</sequence>
<protein>
    <recommendedName>
        <fullName evidence="4">Peptidase inhibitor family I36</fullName>
    </recommendedName>
</protein>
<evidence type="ECO:0000256" key="1">
    <source>
        <dbReference type="SAM" id="SignalP"/>
    </source>
</evidence>
<dbReference type="RefSeq" id="WP_344619183.1">
    <property type="nucleotide sequence ID" value="NZ_BAAARV010000096.1"/>
</dbReference>
<dbReference type="Pfam" id="PF03995">
    <property type="entry name" value="Inhibitor_I36"/>
    <property type="match status" value="1"/>
</dbReference>
<dbReference type="EMBL" id="BAAARV010000096">
    <property type="protein sequence ID" value="GAA2384425.1"/>
    <property type="molecule type" value="Genomic_DNA"/>
</dbReference>
<feature type="chain" id="PRO_5046459236" description="Peptidase inhibitor family I36" evidence="1">
    <location>
        <begin position="21"/>
        <end position="153"/>
    </location>
</feature>
<organism evidence="2 3">
    <name type="scientific">Dactylosporangium salmoneum</name>
    <dbReference type="NCBI Taxonomy" id="53361"/>
    <lineage>
        <taxon>Bacteria</taxon>
        <taxon>Bacillati</taxon>
        <taxon>Actinomycetota</taxon>
        <taxon>Actinomycetes</taxon>
        <taxon>Micromonosporales</taxon>
        <taxon>Micromonosporaceae</taxon>
        <taxon>Dactylosporangium</taxon>
    </lineage>
</organism>
<feature type="signal peptide" evidence="1">
    <location>
        <begin position="1"/>
        <end position="20"/>
    </location>
</feature>